<dbReference type="OrthoDB" id="10264055at2759"/>
<dbReference type="VEuPathDB" id="TrichDB:TVAG_074930"/>
<dbReference type="Proteomes" id="UP000001542">
    <property type="component" value="Unassembled WGS sequence"/>
</dbReference>
<organism evidence="1 2">
    <name type="scientific">Trichomonas vaginalis (strain ATCC PRA-98 / G3)</name>
    <dbReference type="NCBI Taxonomy" id="412133"/>
    <lineage>
        <taxon>Eukaryota</taxon>
        <taxon>Metamonada</taxon>
        <taxon>Parabasalia</taxon>
        <taxon>Trichomonadida</taxon>
        <taxon>Trichomonadidae</taxon>
        <taxon>Trichomonas</taxon>
    </lineage>
</organism>
<dbReference type="InParanoid" id="A2E410"/>
<protein>
    <submittedName>
        <fullName evidence="1">Uncharacterized protein</fullName>
    </submittedName>
</protein>
<dbReference type="EMBL" id="DS113298">
    <property type="protein sequence ID" value="EAY12665.1"/>
    <property type="molecule type" value="Genomic_DNA"/>
</dbReference>
<keyword evidence="2" id="KW-1185">Reference proteome</keyword>
<reference evidence="1" key="1">
    <citation type="submission" date="2006-10" db="EMBL/GenBank/DDBJ databases">
        <authorList>
            <person name="Amadeo P."/>
            <person name="Zhao Q."/>
            <person name="Wortman J."/>
            <person name="Fraser-Liggett C."/>
            <person name="Carlton J."/>
        </authorList>
    </citation>
    <scope>NUCLEOTIDE SEQUENCE</scope>
    <source>
        <strain evidence="1">G3</strain>
    </source>
</reference>
<gene>
    <name evidence="1" type="ORF">TVAG_074930</name>
</gene>
<sequence length="242" mass="27529">MGDHQINSLPELNRVVESLQAIENILKREEILVEINSSNGKVSARIKIEQDLYDLCTIYTTLNAQTGGEVSYKISSYPVTEFHSILSIISPLIPKMRYLAKNPSMLTVTLAEDAHRDILQCERILTVREFLTNSEITPDWASSIEPAPPENLLISVFPFRDSFYVSIYMVQPTTDPLREMHVHSTPFNYSPKSVVQINGQRYMIEHSIIASQCHQTLTRILRLIHSANEDLETLSSLKKSQL</sequence>
<dbReference type="KEGG" id="tva:4770632"/>
<dbReference type="VEuPathDB" id="TrichDB:TVAGG3_0147460"/>
<accession>A2E410</accession>
<proteinExistence type="predicted"/>
<evidence type="ECO:0000313" key="1">
    <source>
        <dbReference type="EMBL" id="EAY12665.1"/>
    </source>
</evidence>
<dbReference type="AlphaFoldDB" id="A2E410"/>
<dbReference type="RefSeq" id="XP_001324888.1">
    <property type="nucleotide sequence ID" value="XM_001324853.1"/>
</dbReference>
<name>A2E410_TRIV3</name>
<evidence type="ECO:0000313" key="2">
    <source>
        <dbReference type="Proteomes" id="UP000001542"/>
    </source>
</evidence>
<reference evidence="1" key="2">
    <citation type="journal article" date="2007" name="Science">
        <title>Draft genome sequence of the sexually transmitted pathogen Trichomonas vaginalis.</title>
        <authorList>
            <person name="Carlton J.M."/>
            <person name="Hirt R.P."/>
            <person name="Silva J.C."/>
            <person name="Delcher A.L."/>
            <person name="Schatz M."/>
            <person name="Zhao Q."/>
            <person name="Wortman J.R."/>
            <person name="Bidwell S.L."/>
            <person name="Alsmark U.C.M."/>
            <person name="Besteiro S."/>
            <person name="Sicheritz-Ponten T."/>
            <person name="Noel C.J."/>
            <person name="Dacks J.B."/>
            <person name="Foster P.G."/>
            <person name="Simillion C."/>
            <person name="Van de Peer Y."/>
            <person name="Miranda-Saavedra D."/>
            <person name="Barton G.J."/>
            <person name="Westrop G.D."/>
            <person name="Mueller S."/>
            <person name="Dessi D."/>
            <person name="Fiori P.L."/>
            <person name="Ren Q."/>
            <person name="Paulsen I."/>
            <person name="Zhang H."/>
            <person name="Bastida-Corcuera F.D."/>
            <person name="Simoes-Barbosa A."/>
            <person name="Brown M.T."/>
            <person name="Hayes R.D."/>
            <person name="Mukherjee M."/>
            <person name="Okumura C.Y."/>
            <person name="Schneider R."/>
            <person name="Smith A.J."/>
            <person name="Vanacova S."/>
            <person name="Villalvazo M."/>
            <person name="Haas B.J."/>
            <person name="Pertea M."/>
            <person name="Feldblyum T.V."/>
            <person name="Utterback T.R."/>
            <person name="Shu C.L."/>
            <person name="Osoegawa K."/>
            <person name="de Jong P.J."/>
            <person name="Hrdy I."/>
            <person name="Horvathova L."/>
            <person name="Zubacova Z."/>
            <person name="Dolezal P."/>
            <person name="Malik S.B."/>
            <person name="Logsdon J.M. Jr."/>
            <person name="Henze K."/>
            <person name="Gupta A."/>
            <person name="Wang C.C."/>
            <person name="Dunne R.L."/>
            <person name="Upcroft J.A."/>
            <person name="Upcroft P."/>
            <person name="White O."/>
            <person name="Salzberg S.L."/>
            <person name="Tang P."/>
            <person name="Chiu C.-H."/>
            <person name="Lee Y.-S."/>
            <person name="Embley T.M."/>
            <person name="Coombs G.H."/>
            <person name="Mottram J.C."/>
            <person name="Tachezy J."/>
            <person name="Fraser-Liggett C.M."/>
            <person name="Johnson P.J."/>
        </authorList>
    </citation>
    <scope>NUCLEOTIDE SEQUENCE [LARGE SCALE GENOMIC DNA]</scope>
    <source>
        <strain evidence="1">G3</strain>
    </source>
</reference>